<comment type="caution">
    <text evidence="2">The sequence shown here is derived from an EMBL/GenBank/DDBJ whole genome shotgun (WGS) entry which is preliminary data.</text>
</comment>
<protein>
    <submittedName>
        <fullName evidence="2">Uncharacterized protein</fullName>
    </submittedName>
</protein>
<sequence>MPGLEEPLIDKLQLKVFGRVFKLPKSLSAAQLRLKFGLVRQDLAAEAEAAKPWYKISHSADKLNAALGRALENDQRSAHNKDLQNTLHIKGREHVPAEQKTDAASESEVVNDLTWHQLPGSMYHSAPGMSELREDPRETEPWRDVIL</sequence>
<accession>A0AAV7MGK9</accession>
<feature type="compositionally biased region" description="Basic and acidic residues" evidence="1">
    <location>
        <begin position="131"/>
        <end position="147"/>
    </location>
</feature>
<dbReference type="Proteomes" id="UP001066276">
    <property type="component" value="Chromosome 9"/>
</dbReference>
<feature type="region of interest" description="Disordered" evidence="1">
    <location>
        <begin position="126"/>
        <end position="147"/>
    </location>
</feature>
<evidence type="ECO:0000256" key="1">
    <source>
        <dbReference type="SAM" id="MobiDB-lite"/>
    </source>
</evidence>
<evidence type="ECO:0000313" key="3">
    <source>
        <dbReference type="Proteomes" id="UP001066276"/>
    </source>
</evidence>
<organism evidence="2 3">
    <name type="scientific">Pleurodeles waltl</name>
    <name type="common">Iberian ribbed newt</name>
    <dbReference type="NCBI Taxonomy" id="8319"/>
    <lineage>
        <taxon>Eukaryota</taxon>
        <taxon>Metazoa</taxon>
        <taxon>Chordata</taxon>
        <taxon>Craniata</taxon>
        <taxon>Vertebrata</taxon>
        <taxon>Euteleostomi</taxon>
        <taxon>Amphibia</taxon>
        <taxon>Batrachia</taxon>
        <taxon>Caudata</taxon>
        <taxon>Salamandroidea</taxon>
        <taxon>Salamandridae</taxon>
        <taxon>Pleurodelinae</taxon>
        <taxon>Pleurodeles</taxon>
    </lineage>
</organism>
<dbReference type="EMBL" id="JANPWB010000013">
    <property type="protein sequence ID" value="KAJ1102578.1"/>
    <property type="molecule type" value="Genomic_DNA"/>
</dbReference>
<proteinExistence type="predicted"/>
<dbReference type="AlphaFoldDB" id="A0AAV7MGK9"/>
<gene>
    <name evidence="2" type="ORF">NDU88_000027</name>
</gene>
<reference evidence="2" key="1">
    <citation type="journal article" date="2022" name="bioRxiv">
        <title>Sequencing and chromosome-scale assembly of the giantPleurodeles waltlgenome.</title>
        <authorList>
            <person name="Brown T."/>
            <person name="Elewa A."/>
            <person name="Iarovenko S."/>
            <person name="Subramanian E."/>
            <person name="Araus A.J."/>
            <person name="Petzold A."/>
            <person name="Susuki M."/>
            <person name="Suzuki K.-i.T."/>
            <person name="Hayashi T."/>
            <person name="Toyoda A."/>
            <person name="Oliveira C."/>
            <person name="Osipova E."/>
            <person name="Leigh N.D."/>
            <person name="Simon A."/>
            <person name="Yun M.H."/>
        </authorList>
    </citation>
    <scope>NUCLEOTIDE SEQUENCE</scope>
    <source>
        <strain evidence="2">20211129_DDA</strain>
        <tissue evidence="2">Liver</tissue>
    </source>
</reference>
<evidence type="ECO:0000313" key="2">
    <source>
        <dbReference type="EMBL" id="KAJ1102578.1"/>
    </source>
</evidence>
<keyword evidence="3" id="KW-1185">Reference proteome</keyword>
<name>A0AAV7MGK9_PLEWA</name>